<sequence length="332" mass="36519">MLYGFGTNTYGQLGASKSPDIRSPTPILEIPPSIVSAGGRHTLLLSQDGLLFAAGDNTFFQCCTSSSVDGFVRVTDQLWILVAAGWDFSVLATENSVWTCGRGERGELGLGQGICLAELQQIPNFPPTGRKIVDIKAGVYHVVCLLENGECWGWGDAKYGQLGPGKCEYVFSPRRMDLPDGVQTIACGRGFTATLTRKLDLWGRLRGWKKDELPQISVDDVKAMYASWSALYFLMQNGKVISIGCNDYGQQCPEFLPRLSKLAVGSEHCLGLGTDGKVYGWGWNEHGNIREDQDDVREAYQIHKLNIENCVKKSPFKCGVFMDSKKCHDTGL</sequence>
<accession>A0A899FYU8</accession>
<dbReference type="SUPFAM" id="SSF50985">
    <property type="entry name" value="RCC1/BLIP-II"/>
    <property type="match status" value="1"/>
</dbReference>
<dbReference type="PRINTS" id="PR00633">
    <property type="entry name" value="RCCNDNSATION"/>
</dbReference>
<dbReference type="PANTHER" id="PTHR22870:SF408">
    <property type="entry name" value="OS09G0560450 PROTEIN"/>
    <property type="match status" value="1"/>
</dbReference>
<dbReference type="InterPro" id="IPR000408">
    <property type="entry name" value="Reg_chr_condens"/>
</dbReference>
<dbReference type="InterPro" id="IPR058923">
    <property type="entry name" value="RCC1-like_dom"/>
</dbReference>
<dbReference type="EMBL" id="CP054537">
    <property type="protein sequence ID" value="QSL65464.1"/>
    <property type="molecule type" value="Genomic_DNA"/>
</dbReference>
<keyword evidence="1" id="KW-0677">Repeat</keyword>
<protein>
    <recommendedName>
        <fullName evidence="3">RCC1-like domain-containing protein</fullName>
    </recommendedName>
</protein>
<evidence type="ECO:0000256" key="1">
    <source>
        <dbReference type="ARBA" id="ARBA00022737"/>
    </source>
</evidence>
<gene>
    <name evidence="4" type="ORF">MERGE_002775</name>
</gene>
<proteinExistence type="predicted"/>
<feature type="repeat" description="RCC1" evidence="2">
    <location>
        <begin position="149"/>
        <end position="198"/>
    </location>
</feature>
<dbReference type="InterPro" id="IPR051210">
    <property type="entry name" value="Ub_ligase/GEF_domain"/>
</dbReference>
<reference evidence="4" key="1">
    <citation type="submission" date="2020-06" db="EMBL/GenBank/DDBJ databases">
        <title>Genomes of multiple members of Pneumocystis genus reveal paths to human pathogen Pneumocystis jirovecii.</title>
        <authorList>
            <person name="Cisse O.H."/>
            <person name="Ma L."/>
            <person name="Dekker J."/>
            <person name="Khil P."/>
            <person name="Jo J."/>
            <person name="Brenchley J."/>
            <person name="Blair R."/>
            <person name="Pahar B."/>
            <person name="Chabe M."/>
            <person name="Van Rompay K.A."/>
            <person name="Keesler R."/>
            <person name="Sukura A."/>
            <person name="Hirsch V."/>
            <person name="Kutty G."/>
            <person name="Liu Y."/>
            <person name="Peng L."/>
            <person name="Chen J."/>
            <person name="Song J."/>
            <person name="Weissenbacher-Lang C."/>
            <person name="Xu J."/>
            <person name="Upham N.S."/>
            <person name="Stajich J.E."/>
            <person name="Cuomo C.A."/>
            <person name="Cushion M.T."/>
            <person name="Kovacs J.A."/>
        </authorList>
    </citation>
    <scope>NUCLEOTIDE SEQUENCE</scope>
    <source>
        <strain evidence="4">2A</strain>
    </source>
</reference>
<evidence type="ECO:0000313" key="4">
    <source>
        <dbReference type="EMBL" id="QSL65464.1"/>
    </source>
</evidence>
<dbReference type="Gene3D" id="2.130.10.30">
    <property type="entry name" value="Regulator of chromosome condensation 1/beta-lactamase-inhibitor protein II"/>
    <property type="match status" value="1"/>
</dbReference>
<evidence type="ECO:0000313" key="5">
    <source>
        <dbReference type="Proteomes" id="UP000663699"/>
    </source>
</evidence>
<feature type="domain" description="RCC1-like" evidence="3">
    <location>
        <begin position="2"/>
        <end position="305"/>
    </location>
</feature>
<dbReference type="InterPro" id="IPR009091">
    <property type="entry name" value="RCC1/BLIP-II"/>
</dbReference>
<feature type="repeat" description="RCC1" evidence="2">
    <location>
        <begin position="1"/>
        <end position="48"/>
    </location>
</feature>
<organism evidence="4 5">
    <name type="scientific">Pneumocystis wakefieldiae</name>
    <dbReference type="NCBI Taxonomy" id="38082"/>
    <lineage>
        <taxon>Eukaryota</taxon>
        <taxon>Fungi</taxon>
        <taxon>Dikarya</taxon>
        <taxon>Ascomycota</taxon>
        <taxon>Taphrinomycotina</taxon>
        <taxon>Pneumocystomycetes</taxon>
        <taxon>Pneumocystaceae</taxon>
        <taxon>Pneumocystis</taxon>
    </lineage>
</organism>
<dbReference type="Proteomes" id="UP000663699">
    <property type="component" value="Chromosome 6"/>
</dbReference>
<keyword evidence="5" id="KW-1185">Reference proteome</keyword>
<feature type="repeat" description="RCC1" evidence="2">
    <location>
        <begin position="95"/>
        <end position="148"/>
    </location>
</feature>
<name>A0A899FYU8_9ASCO</name>
<dbReference type="AlphaFoldDB" id="A0A899FYU8"/>
<dbReference type="PROSITE" id="PS00626">
    <property type="entry name" value="RCC1_2"/>
    <property type="match status" value="1"/>
</dbReference>
<dbReference type="OrthoDB" id="5370059at2759"/>
<dbReference type="PANTHER" id="PTHR22870">
    <property type="entry name" value="REGULATOR OF CHROMOSOME CONDENSATION"/>
    <property type="match status" value="1"/>
</dbReference>
<evidence type="ECO:0000259" key="3">
    <source>
        <dbReference type="Pfam" id="PF25390"/>
    </source>
</evidence>
<dbReference type="Pfam" id="PF25390">
    <property type="entry name" value="WD40_RLD"/>
    <property type="match status" value="1"/>
</dbReference>
<dbReference type="PROSITE" id="PS50012">
    <property type="entry name" value="RCC1_3"/>
    <property type="match status" value="3"/>
</dbReference>
<evidence type="ECO:0000256" key="2">
    <source>
        <dbReference type="PROSITE-ProRule" id="PRU00235"/>
    </source>
</evidence>